<keyword evidence="16" id="KW-1185">Reference proteome</keyword>
<comment type="catalytic activity">
    <reaction evidence="12">
        <text>1D-myo-inositol hexakisphosphate + H2O = 1D-myo-inositol 1,2,4,5,6-pentakisphosphate + phosphate</text>
        <dbReference type="Rhea" id="RHEA:16989"/>
        <dbReference type="ChEBI" id="CHEBI:15377"/>
        <dbReference type="ChEBI" id="CHEBI:43474"/>
        <dbReference type="ChEBI" id="CHEBI:57798"/>
        <dbReference type="ChEBI" id="CHEBI:58130"/>
        <dbReference type="EC" id="3.1.3.62"/>
    </reaction>
    <physiologicalReaction direction="left-to-right" evidence="12">
        <dbReference type="Rhea" id="RHEA:16990"/>
    </physiologicalReaction>
</comment>
<dbReference type="GO" id="GO:0016020">
    <property type="term" value="C:membrane"/>
    <property type="evidence" value="ECO:0007669"/>
    <property type="project" value="UniProtKB-SubCell"/>
</dbReference>
<evidence type="ECO:0000256" key="3">
    <source>
        <dbReference type="ARBA" id="ARBA00012976"/>
    </source>
</evidence>
<evidence type="ECO:0000313" key="15">
    <source>
        <dbReference type="EMBL" id="CDF35597.1"/>
    </source>
</evidence>
<reference evidence="16" key="1">
    <citation type="journal article" date="2013" name="Proc. Natl. Acad. Sci. U.S.A.">
        <title>Genome structure and metabolic features in the red seaweed Chondrus crispus shed light on evolution of the Archaeplastida.</title>
        <authorList>
            <person name="Collen J."/>
            <person name="Porcel B."/>
            <person name="Carre W."/>
            <person name="Ball S.G."/>
            <person name="Chaparro C."/>
            <person name="Tonon T."/>
            <person name="Barbeyron T."/>
            <person name="Michel G."/>
            <person name="Noel B."/>
            <person name="Valentin K."/>
            <person name="Elias M."/>
            <person name="Artiguenave F."/>
            <person name="Arun A."/>
            <person name="Aury J.M."/>
            <person name="Barbosa-Neto J.F."/>
            <person name="Bothwell J.H."/>
            <person name="Bouget F.Y."/>
            <person name="Brillet L."/>
            <person name="Cabello-Hurtado F."/>
            <person name="Capella-Gutierrez S."/>
            <person name="Charrier B."/>
            <person name="Cladiere L."/>
            <person name="Cock J.M."/>
            <person name="Coelho S.M."/>
            <person name="Colleoni C."/>
            <person name="Czjzek M."/>
            <person name="Da Silva C."/>
            <person name="Delage L."/>
            <person name="Denoeud F."/>
            <person name="Deschamps P."/>
            <person name="Dittami S.M."/>
            <person name="Gabaldon T."/>
            <person name="Gachon C.M."/>
            <person name="Groisillier A."/>
            <person name="Herve C."/>
            <person name="Jabbari K."/>
            <person name="Katinka M."/>
            <person name="Kloareg B."/>
            <person name="Kowalczyk N."/>
            <person name="Labadie K."/>
            <person name="Leblanc C."/>
            <person name="Lopez P.J."/>
            <person name="McLachlan D.H."/>
            <person name="Meslet-Cladiere L."/>
            <person name="Moustafa A."/>
            <person name="Nehr Z."/>
            <person name="Nyvall Collen P."/>
            <person name="Panaud O."/>
            <person name="Partensky F."/>
            <person name="Poulain J."/>
            <person name="Rensing S.A."/>
            <person name="Rousvoal S."/>
            <person name="Samson G."/>
            <person name="Symeonidi A."/>
            <person name="Weissenbach J."/>
            <person name="Zambounis A."/>
            <person name="Wincker P."/>
            <person name="Boyen C."/>
        </authorList>
    </citation>
    <scope>NUCLEOTIDE SEQUENCE [LARGE SCALE GENOMIC DNA]</scope>
    <source>
        <strain evidence="16">cv. Stackhouse</strain>
    </source>
</reference>
<dbReference type="Gene3D" id="3.40.50.1240">
    <property type="entry name" value="Phosphoglycerate mutase-like"/>
    <property type="match status" value="1"/>
</dbReference>
<dbReference type="PhylomeDB" id="R7QAQ7"/>
<gene>
    <name evidence="15" type="ORF">CHC_T00004119001</name>
</gene>
<dbReference type="SUPFAM" id="SSF53254">
    <property type="entry name" value="Phosphoglycerate mutase-like"/>
    <property type="match status" value="1"/>
</dbReference>
<dbReference type="GO" id="GO:0034417">
    <property type="term" value="F:bisphosphoglycerate 3-phosphatase activity"/>
    <property type="evidence" value="ECO:0007669"/>
    <property type="project" value="UniProtKB-EC"/>
</dbReference>
<comment type="catalytic activity">
    <reaction evidence="11">
        <text>1D-myo-inositol 1,2,4,5,6-pentakisphosphate + H2O = 1D-myo-inositol 1,2,5,6-tetrakisphosphate + phosphate</text>
        <dbReference type="Rhea" id="RHEA:77115"/>
        <dbReference type="ChEBI" id="CHEBI:15377"/>
        <dbReference type="ChEBI" id="CHEBI:43474"/>
        <dbReference type="ChEBI" id="CHEBI:57798"/>
        <dbReference type="ChEBI" id="CHEBI:195535"/>
        <dbReference type="EC" id="3.1.3.62"/>
    </reaction>
    <physiologicalReaction direction="left-to-right" evidence="11">
        <dbReference type="Rhea" id="RHEA:77116"/>
    </physiologicalReaction>
</comment>
<evidence type="ECO:0000256" key="11">
    <source>
        <dbReference type="ARBA" id="ARBA00043671"/>
    </source>
</evidence>
<sequence length="735" mass="81866">MCVSNSRFSSCLLDRSVPLPLLPAPPSSKSERNRANDSQATKPRPLPHRLILPILILSADHPPTLPTPPPCPHLNLSMSLIPTPLPPSLQLTLGPIHTSHHVFTNSAVSSLPLPPPSSLSYKTVRHATHLQQCPRQPPHNHSILSLLHNQTLSPFPFPSVPAHSHTSPSIRPPSLQLFPLQLTASPPKTPSNTHLSLPIIKSTTNTIPVMLHQPQPLQVLPHAPLADSPASTLPHLHRLRVLTTPALRETNSLTIATPPNRRTLAEWSYGTKTPYLPPRLIQHIVTCPRSDHPAAAARLIHVSLIARHGTRNPTKTSLQRMLSLYSWLRAALPSPQPLWLDRWEQTLKVYSQNPGDLTIHGEHELCNIGMRFAHIYGQTLHETTNKFRIRSSYKNRAIQSAKAFRMGYVQACQQLGIPLPDTHEFEQESDSDSEPGTTTPSVHSCPSTSALPRSSDGDDRVEVLPIGRDASLRYFDPHHHNEYATFATRYKTEQRQNFSQSLVRHIAAEMANRISTTLGATIPLELDLVRVIGEVCAFETAHGRAGTSPFFRLLTPGDTRVLELADIRNRPFFKAHERFRAAAAPLVQDIMDSLTASVQPTETQAYAADLRFAHAETLVPLLLLLGIDTNGLSPSDPDFFRGLSAMSPFAANLAIELYEADSDSRPSHFVRFRLHERYVENIPALGEHGRDGIVELDRLLEFFREVLDEGMQNHANHLSMSSRFRVFRNKFVGHH</sequence>
<dbReference type="GeneID" id="17323132"/>
<comment type="catalytic activity">
    <reaction evidence="10">
        <text>1D-myo-inositol 1,2,5,6-tetrakisphosphate + H2O = 1D-myo-inositol 1,2,6-trisphosphate + phosphate</text>
        <dbReference type="Rhea" id="RHEA:77119"/>
        <dbReference type="ChEBI" id="CHEBI:15377"/>
        <dbReference type="ChEBI" id="CHEBI:43474"/>
        <dbReference type="ChEBI" id="CHEBI:195535"/>
        <dbReference type="ChEBI" id="CHEBI:195537"/>
        <dbReference type="EC" id="3.1.3.62"/>
    </reaction>
    <physiologicalReaction direction="left-to-right" evidence="10">
        <dbReference type="Rhea" id="RHEA:77120"/>
    </physiologicalReaction>
</comment>
<dbReference type="Proteomes" id="UP000012073">
    <property type="component" value="Unassembled WGS sequence"/>
</dbReference>
<accession>R7QAQ7</accession>
<evidence type="ECO:0000256" key="9">
    <source>
        <dbReference type="ARBA" id="ARBA00031642"/>
    </source>
</evidence>
<evidence type="ECO:0000256" key="4">
    <source>
        <dbReference type="ARBA" id="ARBA00013040"/>
    </source>
</evidence>
<evidence type="ECO:0000256" key="8">
    <source>
        <dbReference type="ARBA" id="ARBA00023136"/>
    </source>
</evidence>
<keyword evidence="8" id="KW-0472">Membrane</keyword>
<dbReference type="OrthoDB" id="5643at2759"/>
<comment type="similarity">
    <text evidence="2">Belongs to the histidine acid phosphatase family. MINPP1 subfamily.</text>
</comment>
<evidence type="ECO:0000256" key="1">
    <source>
        <dbReference type="ARBA" id="ARBA00004370"/>
    </source>
</evidence>
<feature type="region of interest" description="Disordered" evidence="14">
    <location>
        <begin position="423"/>
        <end position="460"/>
    </location>
</feature>
<dbReference type="PROSITE" id="PS00616">
    <property type="entry name" value="HIS_ACID_PHOSPHAT_1"/>
    <property type="match status" value="1"/>
</dbReference>
<keyword evidence="7" id="KW-0378">Hydrolase</keyword>
<dbReference type="EC" id="3.1.3.62" evidence="4"/>
<proteinExistence type="inferred from homology"/>
<dbReference type="InterPro" id="IPR000560">
    <property type="entry name" value="His_Pase_clade-2"/>
</dbReference>
<evidence type="ECO:0000256" key="2">
    <source>
        <dbReference type="ARBA" id="ARBA00008422"/>
    </source>
</evidence>
<evidence type="ECO:0000256" key="13">
    <source>
        <dbReference type="ARBA" id="ARBA00043832"/>
    </source>
</evidence>
<dbReference type="GO" id="GO:0003993">
    <property type="term" value="F:acid phosphatase activity"/>
    <property type="evidence" value="ECO:0007669"/>
    <property type="project" value="TreeGrafter"/>
</dbReference>
<comment type="catalytic activity">
    <reaction evidence="13">
        <text>(2R)-2,3-bisphosphoglycerate + H2O = (2R)-2-phosphoglycerate + phosphate</text>
        <dbReference type="Rhea" id="RHEA:27381"/>
        <dbReference type="ChEBI" id="CHEBI:15377"/>
        <dbReference type="ChEBI" id="CHEBI:43474"/>
        <dbReference type="ChEBI" id="CHEBI:58248"/>
        <dbReference type="ChEBI" id="CHEBI:58289"/>
        <dbReference type="EC" id="3.1.3.80"/>
    </reaction>
    <physiologicalReaction direction="left-to-right" evidence="13">
        <dbReference type="Rhea" id="RHEA:27382"/>
    </physiologicalReaction>
</comment>
<evidence type="ECO:0000313" key="16">
    <source>
        <dbReference type="Proteomes" id="UP000012073"/>
    </source>
</evidence>
<dbReference type="PANTHER" id="PTHR20963">
    <property type="entry name" value="MULTIPLE INOSITOL POLYPHOSPHATE PHOSPHATASE-RELATED"/>
    <property type="match status" value="1"/>
</dbReference>
<dbReference type="PANTHER" id="PTHR20963:SF8">
    <property type="entry name" value="MULTIPLE INOSITOL POLYPHOSPHATE PHOSPHATASE 1"/>
    <property type="match status" value="1"/>
</dbReference>
<dbReference type="EC" id="3.1.3.80" evidence="3"/>
<dbReference type="InterPro" id="IPR029033">
    <property type="entry name" value="His_PPase_superfam"/>
</dbReference>
<evidence type="ECO:0000256" key="6">
    <source>
        <dbReference type="ARBA" id="ARBA00022729"/>
    </source>
</evidence>
<evidence type="ECO:0000256" key="7">
    <source>
        <dbReference type="ARBA" id="ARBA00022801"/>
    </source>
</evidence>
<feature type="compositionally biased region" description="Polar residues" evidence="14">
    <location>
        <begin position="434"/>
        <end position="452"/>
    </location>
</feature>
<evidence type="ECO:0000256" key="14">
    <source>
        <dbReference type="SAM" id="MobiDB-lite"/>
    </source>
</evidence>
<dbReference type="RefSeq" id="XP_005715416.1">
    <property type="nucleotide sequence ID" value="XM_005715359.1"/>
</dbReference>
<dbReference type="STRING" id="2769.R7QAQ7"/>
<evidence type="ECO:0000256" key="12">
    <source>
        <dbReference type="ARBA" id="ARBA00043691"/>
    </source>
</evidence>
<dbReference type="GO" id="GO:0052745">
    <property type="term" value="F:inositol phosphate phosphatase activity"/>
    <property type="evidence" value="ECO:0007669"/>
    <property type="project" value="TreeGrafter"/>
</dbReference>
<evidence type="ECO:0000256" key="10">
    <source>
        <dbReference type="ARBA" id="ARBA00043668"/>
    </source>
</evidence>
<evidence type="ECO:0000256" key="5">
    <source>
        <dbReference type="ARBA" id="ARBA00018097"/>
    </source>
</evidence>
<name>R7QAQ7_CHOCR</name>
<organism evidence="15 16">
    <name type="scientific">Chondrus crispus</name>
    <name type="common">Carrageen Irish moss</name>
    <name type="synonym">Polymorpha crispa</name>
    <dbReference type="NCBI Taxonomy" id="2769"/>
    <lineage>
        <taxon>Eukaryota</taxon>
        <taxon>Rhodophyta</taxon>
        <taxon>Florideophyceae</taxon>
        <taxon>Rhodymeniophycidae</taxon>
        <taxon>Gigartinales</taxon>
        <taxon>Gigartinaceae</taxon>
        <taxon>Chondrus</taxon>
    </lineage>
</organism>
<dbReference type="InterPro" id="IPR033379">
    <property type="entry name" value="Acid_Pase_AS"/>
</dbReference>
<feature type="region of interest" description="Disordered" evidence="14">
    <location>
        <begin position="22"/>
        <end position="45"/>
    </location>
</feature>
<dbReference type="EMBL" id="HG001736">
    <property type="protein sequence ID" value="CDF35597.1"/>
    <property type="molecule type" value="Genomic_DNA"/>
</dbReference>
<dbReference type="Gramene" id="CDF35597">
    <property type="protein sequence ID" value="CDF35597"/>
    <property type="gene ID" value="CHC_T00004119001"/>
</dbReference>
<comment type="subcellular location">
    <subcellularLocation>
        <location evidence="1">Membrane</location>
    </subcellularLocation>
</comment>
<dbReference type="CDD" id="cd07061">
    <property type="entry name" value="HP_HAP_like"/>
    <property type="match status" value="1"/>
</dbReference>
<dbReference type="KEGG" id="ccp:CHC_T00004119001"/>
<protein>
    <recommendedName>
        <fullName evidence="5">Multiple inositol polyphosphate phosphatase 1</fullName>
        <ecNumber evidence="4">3.1.3.62</ecNumber>
        <ecNumber evidence="3">3.1.3.80</ecNumber>
    </recommendedName>
    <alternativeName>
        <fullName evidence="9">2,3-bisphosphoglycerate 3-phosphatase</fullName>
    </alternativeName>
</protein>
<dbReference type="AlphaFoldDB" id="R7QAQ7"/>
<keyword evidence="6" id="KW-0732">Signal</keyword>
<dbReference type="Pfam" id="PF00328">
    <property type="entry name" value="His_Phos_2"/>
    <property type="match status" value="1"/>
</dbReference>